<dbReference type="AlphaFoldDB" id="A0A9R1UIR0"/>
<keyword evidence="2" id="KW-1185">Reference proteome</keyword>
<sequence length="461" mass="51298">MIRRTMGTNDKSVQLKVYLDKKKKKVKFAVADEDFVEILFSFFTLPLGTIAKLSRKYSNNDIKVGSLTSLYGSVVDLNLQHFSSKKCKDGLVNPRNSSLSHCKKLKVNLDETNPMDDNVATDDVVFLKNKGNFIITDDLNVKPFMLDKSIQLLTSLGVESINCLEERKMRFGLEEFSNLLLWSLSTNNPLTNLVLGGNKKPWTSPSCLTNSTLIDITSANLVSSNSGKMTQPMKLLVHKAKKKVLCAQVEHPFVELLFSFLTIPLGSFVRLTKEIDDDSSPVQVGIINLYNSISCLADENHLESEDVKAMLLCPKIANSYRRVTEFLPIYEVNKDAGRFLKEHARIFIVSDDLEVTISQSIDIISKFNTLGVHVADMEVLDVTIGEQEALLLLKASLSSTSALTDCFDPFRKKPKDHVPNIAFAEDGGSDSGEEVDYSGDEVGFTLEDEDDIDGSFVIIDL</sequence>
<dbReference type="PANTHER" id="PTHR33103:SF98">
    <property type="entry name" value="DUF674 FAMILY PROTEIN"/>
    <property type="match status" value="1"/>
</dbReference>
<dbReference type="InterPro" id="IPR007750">
    <property type="entry name" value="DUF674"/>
</dbReference>
<dbReference type="EMBL" id="NBSK02000009">
    <property type="protein sequence ID" value="KAJ0187858.1"/>
    <property type="molecule type" value="Genomic_DNA"/>
</dbReference>
<gene>
    <name evidence="1" type="ORF">LSAT_V11C900469150</name>
</gene>
<protein>
    <recommendedName>
        <fullName evidence="3">DUF674 domain-containing protein</fullName>
    </recommendedName>
</protein>
<evidence type="ECO:0008006" key="3">
    <source>
        <dbReference type="Google" id="ProtNLM"/>
    </source>
</evidence>
<accession>A0A9R1UIR0</accession>
<proteinExistence type="predicted"/>
<reference evidence="1 2" key="1">
    <citation type="journal article" date="2017" name="Nat. Commun.">
        <title>Genome assembly with in vitro proximity ligation data and whole-genome triplication in lettuce.</title>
        <authorList>
            <person name="Reyes-Chin-Wo S."/>
            <person name="Wang Z."/>
            <person name="Yang X."/>
            <person name="Kozik A."/>
            <person name="Arikit S."/>
            <person name="Song C."/>
            <person name="Xia L."/>
            <person name="Froenicke L."/>
            <person name="Lavelle D.O."/>
            <person name="Truco M.J."/>
            <person name="Xia R."/>
            <person name="Zhu S."/>
            <person name="Xu C."/>
            <person name="Xu H."/>
            <person name="Xu X."/>
            <person name="Cox K."/>
            <person name="Korf I."/>
            <person name="Meyers B.C."/>
            <person name="Michelmore R.W."/>
        </authorList>
    </citation>
    <scope>NUCLEOTIDE SEQUENCE [LARGE SCALE GENOMIC DNA]</scope>
    <source>
        <strain evidence="2">cv. Salinas</strain>
        <tissue evidence="1">Seedlings</tissue>
    </source>
</reference>
<dbReference type="Proteomes" id="UP000235145">
    <property type="component" value="Unassembled WGS sequence"/>
</dbReference>
<dbReference type="PANTHER" id="PTHR33103">
    <property type="entry name" value="OS01G0153900 PROTEIN"/>
    <property type="match status" value="1"/>
</dbReference>
<comment type="caution">
    <text evidence="1">The sequence shown here is derived from an EMBL/GenBank/DDBJ whole genome shotgun (WGS) entry which is preliminary data.</text>
</comment>
<evidence type="ECO:0000313" key="2">
    <source>
        <dbReference type="Proteomes" id="UP000235145"/>
    </source>
</evidence>
<organism evidence="1 2">
    <name type="scientific">Lactuca sativa</name>
    <name type="common">Garden lettuce</name>
    <dbReference type="NCBI Taxonomy" id="4236"/>
    <lineage>
        <taxon>Eukaryota</taxon>
        <taxon>Viridiplantae</taxon>
        <taxon>Streptophyta</taxon>
        <taxon>Embryophyta</taxon>
        <taxon>Tracheophyta</taxon>
        <taxon>Spermatophyta</taxon>
        <taxon>Magnoliopsida</taxon>
        <taxon>eudicotyledons</taxon>
        <taxon>Gunneridae</taxon>
        <taxon>Pentapetalae</taxon>
        <taxon>asterids</taxon>
        <taxon>campanulids</taxon>
        <taxon>Asterales</taxon>
        <taxon>Asteraceae</taxon>
        <taxon>Cichorioideae</taxon>
        <taxon>Cichorieae</taxon>
        <taxon>Lactucinae</taxon>
        <taxon>Lactuca</taxon>
    </lineage>
</organism>
<dbReference type="Pfam" id="PF05056">
    <property type="entry name" value="DUF674"/>
    <property type="match status" value="3"/>
</dbReference>
<evidence type="ECO:0000313" key="1">
    <source>
        <dbReference type="EMBL" id="KAJ0187858.1"/>
    </source>
</evidence>
<name>A0A9R1UIR0_LACSA</name>